<comment type="caution">
    <text evidence="1">The sequence shown here is derived from an EMBL/GenBank/DDBJ whole genome shotgun (WGS) entry which is preliminary data.</text>
</comment>
<sequence>MHPDLQMRALNRLPLSIRRIATLAAEPTRTFDQVERARIAMDNPTLTSTQRLGFLPLWYQILDPTRIPTPEVLEILDPNQNRGAAVDISCAAVALHYGGQSAHLIKRTTFS</sequence>
<accession>A0AAD7C187</accession>
<proteinExistence type="predicted"/>
<evidence type="ECO:0000313" key="1">
    <source>
        <dbReference type="EMBL" id="KAJ7636506.1"/>
    </source>
</evidence>
<dbReference type="Proteomes" id="UP001221142">
    <property type="component" value="Unassembled WGS sequence"/>
</dbReference>
<organism evidence="1 2">
    <name type="scientific">Roridomyces roridus</name>
    <dbReference type="NCBI Taxonomy" id="1738132"/>
    <lineage>
        <taxon>Eukaryota</taxon>
        <taxon>Fungi</taxon>
        <taxon>Dikarya</taxon>
        <taxon>Basidiomycota</taxon>
        <taxon>Agaricomycotina</taxon>
        <taxon>Agaricomycetes</taxon>
        <taxon>Agaricomycetidae</taxon>
        <taxon>Agaricales</taxon>
        <taxon>Marasmiineae</taxon>
        <taxon>Mycenaceae</taxon>
        <taxon>Roridomyces</taxon>
    </lineage>
</organism>
<dbReference type="AlphaFoldDB" id="A0AAD7C187"/>
<gene>
    <name evidence="1" type="ORF">FB45DRAFT_1024623</name>
</gene>
<evidence type="ECO:0000313" key="2">
    <source>
        <dbReference type="Proteomes" id="UP001221142"/>
    </source>
</evidence>
<reference evidence="1" key="1">
    <citation type="submission" date="2023-03" db="EMBL/GenBank/DDBJ databases">
        <title>Massive genome expansion in bonnet fungi (Mycena s.s.) driven by repeated elements and novel gene families across ecological guilds.</title>
        <authorList>
            <consortium name="Lawrence Berkeley National Laboratory"/>
            <person name="Harder C.B."/>
            <person name="Miyauchi S."/>
            <person name="Viragh M."/>
            <person name="Kuo A."/>
            <person name="Thoen E."/>
            <person name="Andreopoulos B."/>
            <person name="Lu D."/>
            <person name="Skrede I."/>
            <person name="Drula E."/>
            <person name="Henrissat B."/>
            <person name="Morin E."/>
            <person name="Kohler A."/>
            <person name="Barry K."/>
            <person name="LaButti K."/>
            <person name="Morin E."/>
            <person name="Salamov A."/>
            <person name="Lipzen A."/>
            <person name="Mereny Z."/>
            <person name="Hegedus B."/>
            <person name="Baldrian P."/>
            <person name="Stursova M."/>
            <person name="Weitz H."/>
            <person name="Taylor A."/>
            <person name="Grigoriev I.V."/>
            <person name="Nagy L.G."/>
            <person name="Martin F."/>
            <person name="Kauserud H."/>
        </authorList>
    </citation>
    <scope>NUCLEOTIDE SEQUENCE</scope>
    <source>
        <strain evidence="1">9284</strain>
    </source>
</reference>
<keyword evidence="2" id="KW-1185">Reference proteome</keyword>
<protein>
    <submittedName>
        <fullName evidence="1">Uncharacterized protein</fullName>
    </submittedName>
</protein>
<name>A0AAD7C187_9AGAR</name>
<dbReference type="EMBL" id="JARKIF010000006">
    <property type="protein sequence ID" value="KAJ7636506.1"/>
    <property type="molecule type" value="Genomic_DNA"/>
</dbReference>